<protein>
    <submittedName>
        <fullName evidence="1">Uncharacterized protein</fullName>
    </submittedName>
</protein>
<accession>E6Q8X8</accession>
<evidence type="ECO:0000313" key="1">
    <source>
        <dbReference type="EMBL" id="CBI03654.1"/>
    </source>
</evidence>
<sequence>MTRSMNLHKTPEPVVVKEEVWGVGRQAALKAYRLRSYADHLVSLEKHSKSTVKTTAYNLFASASDYNTNIASNRQ</sequence>
<dbReference type="EMBL" id="CABP01000020">
    <property type="protein sequence ID" value="CBI03654.1"/>
    <property type="molecule type" value="Genomic_DNA"/>
</dbReference>
<proteinExistence type="predicted"/>
<name>E6Q8X8_9ZZZZ</name>
<dbReference type="AlphaFoldDB" id="E6Q8X8"/>
<gene>
    <name evidence="1" type="ORF">CARN5_2940</name>
</gene>
<reference evidence="1" key="1">
    <citation type="submission" date="2009-10" db="EMBL/GenBank/DDBJ databases">
        <title>Diversity of trophic interactions inside an arsenic-rich microbial ecosystem.</title>
        <authorList>
            <person name="Bertin P.N."/>
            <person name="Heinrich-Salmeron A."/>
            <person name="Pelletier E."/>
            <person name="Goulhen-Chollet F."/>
            <person name="Arsene-Ploetze F."/>
            <person name="Gallien S."/>
            <person name="Calteau A."/>
            <person name="Vallenet D."/>
            <person name="Casiot C."/>
            <person name="Chane-Woon-Ming B."/>
            <person name="Giloteaux L."/>
            <person name="Barakat M."/>
            <person name="Bonnefoy V."/>
            <person name="Bruneel O."/>
            <person name="Chandler M."/>
            <person name="Cleiss J."/>
            <person name="Duran R."/>
            <person name="Elbaz-Poulichet F."/>
            <person name="Fonknechten N."/>
            <person name="Lauga B."/>
            <person name="Mornico D."/>
            <person name="Ortet P."/>
            <person name="Schaeffer C."/>
            <person name="Siguier P."/>
            <person name="Alexander Thil Smith A."/>
            <person name="Van Dorsselaer A."/>
            <person name="Weissenbach J."/>
            <person name="Medigue C."/>
            <person name="Le Paslier D."/>
        </authorList>
    </citation>
    <scope>NUCLEOTIDE SEQUENCE</scope>
</reference>
<organism evidence="1">
    <name type="scientific">mine drainage metagenome</name>
    <dbReference type="NCBI Taxonomy" id="410659"/>
    <lineage>
        <taxon>unclassified sequences</taxon>
        <taxon>metagenomes</taxon>
        <taxon>ecological metagenomes</taxon>
    </lineage>
</organism>
<comment type="caution">
    <text evidence="1">The sequence shown here is derived from an EMBL/GenBank/DDBJ whole genome shotgun (WGS) entry which is preliminary data.</text>
</comment>